<name>A0A9W9J1A2_9EURO</name>
<dbReference type="Proteomes" id="UP001150942">
    <property type="component" value="Unassembled WGS sequence"/>
</dbReference>
<proteinExistence type="predicted"/>
<organism evidence="1 2">
    <name type="scientific">Penicillium cf. viridicatum</name>
    <dbReference type="NCBI Taxonomy" id="2972119"/>
    <lineage>
        <taxon>Eukaryota</taxon>
        <taxon>Fungi</taxon>
        <taxon>Dikarya</taxon>
        <taxon>Ascomycota</taxon>
        <taxon>Pezizomycotina</taxon>
        <taxon>Eurotiomycetes</taxon>
        <taxon>Eurotiomycetidae</taxon>
        <taxon>Eurotiales</taxon>
        <taxon>Aspergillaceae</taxon>
        <taxon>Penicillium</taxon>
    </lineage>
</organism>
<sequence>MRLSRGQKVLLVQSTSHGEAAIKLASYSTRTSRRRIIGLGLFQESASSSSFDLASVDEHDAKLGLQLMQAMDVDYRASWISPNNLRCQRMRRKFGFVIYSTCIMAWDVGGDGSWFHVGSSMDGYCRAPSQVGDIVSRECTEPEYWGGNGGID</sequence>
<evidence type="ECO:0000313" key="2">
    <source>
        <dbReference type="Proteomes" id="UP001150942"/>
    </source>
</evidence>
<comment type="caution">
    <text evidence="1">The sequence shown here is derived from an EMBL/GenBank/DDBJ whole genome shotgun (WGS) entry which is preliminary data.</text>
</comment>
<reference evidence="1" key="1">
    <citation type="submission" date="2022-11" db="EMBL/GenBank/DDBJ databases">
        <authorList>
            <person name="Petersen C."/>
        </authorList>
    </citation>
    <scope>NUCLEOTIDE SEQUENCE</scope>
    <source>
        <strain evidence="1">IBT 20477</strain>
    </source>
</reference>
<dbReference type="AlphaFoldDB" id="A0A9W9J1A2"/>
<reference evidence="1" key="2">
    <citation type="journal article" date="2023" name="IMA Fungus">
        <title>Comparative genomic study of the Penicillium genus elucidates a diverse pangenome and 15 lateral gene transfer events.</title>
        <authorList>
            <person name="Petersen C."/>
            <person name="Sorensen T."/>
            <person name="Nielsen M.R."/>
            <person name="Sondergaard T.E."/>
            <person name="Sorensen J.L."/>
            <person name="Fitzpatrick D.A."/>
            <person name="Frisvad J.C."/>
            <person name="Nielsen K.L."/>
        </authorList>
    </citation>
    <scope>NUCLEOTIDE SEQUENCE</scope>
    <source>
        <strain evidence="1">IBT 20477</strain>
    </source>
</reference>
<accession>A0A9W9J1A2</accession>
<protein>
    <submittedName>
        <fullName evidence="1">Type I Iterative PKS</fullName>
    </submittedName>
</protein>
<evidence type="ECO:0000313" key="1">
    <source>
        <dbReference type="EMBL" id="KAJ5187909.1"/>
    </source>
</evidence>
<gene>
    <name evidence="1" type="ORF">N7449_010903</name>
</gene>
<keyword evidence="2" id="KW-1185">Reference proteome</keyword>
<dbReference type="EMBL" id="JAPQKQ010000007">
    <property type="protein sequence ID" value="KAJ5187909.1"/>
    <property type="molecule type" value="Genomic_DNA"/>
</dbReference>